<name>A0A286E3C1_9NEIS</name>
<evidence type="ECO:0000259" key="1">
    <source>
        <dbReference type="Pfam" id="PF09346"/>
    </source>
</evidence>
<dbReference type="Pfam" id="PF09346">
    <property type="entry name" value="SMI1_KNR4"/>
    <property type="match status" value="1"/>
</dbReference>
<feature type="domain" description="Knr4/Smi1-like" evidence="1">
    <location>
        <begin position="7"/>
        <end position="111"/>
    </location>
</feature>
<protein>
    <recommendedName>
        <fullName evidence="1">Knr4/Smi1-like domain-containing protein</fullName>
    </recommendedName>
</protein>
<gene>
    <name evidence="2" type="ORF">SAMN02746062_00264</name>
</gene>
<dbReference type="Proteomes" id="UP000219669">
    <property type="component" value="Unassembled WGS sequence"/>
</dbReference>
<sequence length="128" mass="14826">MFYLWKNKLGFHLPDSYEEFLSCVKEEDGLDYYDDFGNGGYFYGYKNLLERNATYDVQKNAPDYFLIGQDGDLGFFIHKKGYDDAIYALDLGALGSAKMHHIADNMADLLTKILSNEDENWDLFDDED</sequence>
<dbReference type="EMBL" id="OCNF01000002">
    <property type="protein sequence ID" value="SOD65369.1"/>
    <property type="molecule type" value="Genomic_DNA"/>
</dbReference>
<accession>A0A286E3C1</accession>
<dbReference type="RefSeq" id="WP_179655761.1">
    <property type="nucleotide sequence ID" value="NZ_CP083931.1"/>
</dbReference>
<dbReference type="SUPFAM" id="SSF160631">
    <property type="entry name" value="SMI1/KNR4-like"/>
    <property type="match status" value="1"/>
</dbReference>
<dbReference type="InterPro" id="IPR018958">
    <property type="entry name" value="Knr4/Smi1-like_dom"/>
</dbReference>
<keyword evidence="3" id="KW-1185">Reference proteome</keyword>
<dbReference type="AlphaFoldDB" id="A0A286E3C1"/>
<proteinExistence type="predicted"/>
<dbReference type="Gene3D" id="3.40.1580.10">
    <property type="entry name" value="SMI1/KNR4-like"/>
    <property type="match status" value="1"/>
</dbReference>
<reference evidence="2 3" key="1">
    <citation type="submission" date="2017-09" db="EMBL/GenBank/DDBJ databases">
        <authorList>
            <person name="Ehlers B."/>
            <person name="Leendertz F.H."/>
        </authorList>
    </citation>
    <scope>NUCLEOTIDE SEQUENCE [LARGE SCALE GENOMIC DNA]</scope>
    <source>
        <strain evidence="2 3">DSM 16848</strain>
    </source>
</reference>
<dbReference type="InterPro" id="IPR037883">
    <property type="entry name" value="Knr4/Smi1-like_sf"/>
</dbReference>
<evidence type="ECO:0000313" key="2">
    <source>
        <dbReference type="EMBL" id="SOD65369.1"/>
    </source>
</evidence>
<organism evidence="2 3">
    <name type="scientific">Alysiella filiformis DSM 16848</name>
    <dbReference type="NCBI Taxonomy" id="1120981"/>
    <lineage>
        <taxon>Bacteria</taxon>
        <taxon>Pseudomonadati</taxon>
        <taxon>Pseudomonadota</taxon>
        <taxon>Betaproteobacteria</taxon>
        <taxon>Neisseriales</taxon>
        <taxon>Neisseriaceae</taxon>
        <taxon>Alysiella</taxon>
    </lineage>
</organism>
<evidence type="ECO:0000313" key="3">
    <source>
        <dbReference type="Proteomes" id="UP000219669"/>
    </source>
</evidence>